<dbReference type="PANTHER" id="PTHR43285">
    <property type="entry name" value="ANTHRANILATE PHOSPHORIBOSYLTRANSFERASE"/>
    <property type="match status" value="1"/>
</dbReference>
<dbReference type="NCBIfam" id="TIGR01245">
    <property type="entry name" value="trpD"/>
    <property type="match status" value="1"/>
</dbReference>
<evidence type="ECO:0000256" key="5">
    <source>
        <dbReference type="ARBA" id="ARBA00022822"/>
    </source>
</evidence>
<dbReference type="UniPathway" id="UPA00035">
    <property type="reaction ID" value="UER00041"/>
</dbReference>
<evidence type="ECO:0000259" key="10">
    <source>
        <dbReference type="Pfam" id="PF00591"/>
    </source>
</evidence>
<comment type="catalytic activity">
    <reaction evidence="7 9">
        <text>N-(5-phospho-beta-D-ribosyl)anthranilate + diphosphate = 5-phospho-alpha-D-ribose 1-diphosphate + anthranilate</text>
        <dbReference type="Rhea" id="RHEA:11768"/>
        <dbReference type="ChEBI" id="CHEBI:16567"/>
        <dbReference type="ChEBI" id="CHEBI:18277"/>
        <dbReference type="ChEBI" id="CHEBI:33019"/>
        <dbReference type="ChEBI" id="CHEBI:58017"/>
        <dbReference type="EC" id="2.4.2.18"/>
    </reaction>
</comment>
<dbReference type="GO" id="GO:0000162">
    <property type="term" value="P:L-tryptophan biosynthetic process"/>
    <property type="evidence" value="ECO:0007669"/>
    <property type="project" value="UniProtKB-UniRule"/>
</dbReference>
<feature type="domain" description="Glycosyl transferase family 3 N-terminal" evidence="11">
    <location>
        <begin position="13"/>
        <end position="74"/>
    </location>
</feature>
<dbReference type="Pfam" id="PF00591">
    <property type="entry name" value="Glycos_transf_3"/>
    <property type="match status" value="1"/>
</dbReference>
<dbReference type="AlphaFoldDB" id="A0A7W3P5Y4"/>
<evidence type="ECO:0000256" key="9">
    <source>
        <dbReference type="HAMAP-Rule" id="MF_00211"/>
    </source>
</evidence>
<dbReference type="GO" id="GO:0005829">
    <property type="term" value="C:cytosol"/>
    <property type="evidence" value="ECO:0007669"/>
    <property type="project" value="TreeGrafter"/>
</dbReference>
<evidence type="ECO:0000256" key="4">
    <source>
        <dbReference type="ARBA" id="ARBA00022679"/>
    </source>
</evidence>
<feature type="domain" description="Glycosyl transferase family 3" evidence="10">
    <location>
        <begin position="82"/>
        <end position="336"/>
    </location>
</feature>
<dbReference type="GO" id="GO:0004048">
    <property type="term" value="F:anthranilate phosphoribosyltransferase activity"/>
    <property type="evidence" value="ECO:0007669"/>
    <property type="project" value="UniProtKB-UniRule"/>
</dbReference>
<dbReference type="HAMAP" id="MF_00211">
    <property type="entry name" value="TrpD"/>
    <property type="match status" value="1"/>
</dbReference>
<gene>
    <name evidence="9" type="primary">trpD</name>
    <name evidence="12" type="ORF">FHX74_001989</name>
</gene>
<comment type="subunit">
    <text evidence="9">Homodimer.</text>
</comment>
<dbReference type="Pfam" id="PF02885">
    <property type="entry name" value="Glycos_trans_3N"/>
    <property type="match status" value="1"/>
</dbReference>
<feature type="binding site" evidence="9">
    <location>
        <begin position="98"/>
        <end position="101"/>
    </location>
    <ligand>
        <name>5-phospho-alpha-D-ribose 1-diphosphate</name>
        <dbReference type="ChEBI" id="CHEBI:58017"/>
    </ligand>
</feature>
<feature type="binding site" evidence="9">
    <location>
        <position position="233"/>
    </location>
    <ligand>
        <name>Mg(2+)</name>
        <dbReference type="ChEBI" id="CHEBI:18420"/>
        <label>2</label>
    </ligand>
</feature>
<keyword evidence="6 9" id="KW-0057">Aromatic amino acid biosynthesis</keyword>
<comment type="caution">
    <text evidence="12">The sequence shown here is derived from an EMBL/GenBank/DDBJ whole genome shotgun (WGS) entry which is preliminary data.</text>
</comment>
<feature type="binding site" evidence="9">
    <location>
        <position position="174"/>
    </location>
    <ligand>
        <name>anthranilate</name>
        <dbReference type="ChEBI" id="CHEBI:16567"/>
        <label>2</label>
    </ligand>
</feature>
<evidence type="ECO:0000256" key="1">
    <source>
        <dbReference type="ARBA" id="ARBA00004907"/>
    </source>
</evidence>
<comment type="cofactor">
    <cofactor evidence="9">
        <name>Mg(2+)</name>
        <dbReference type="ChEBI" id="CHEBI:18420"/>
    </cofactor>
    <text evidence="9">Binds 2 magnesium ions per monomer.</text>
</comment>
<evidence type="ECO:0000313" key="13">
    <source>
        <dbReference type="Proteomes" id="UP000523079"/>
    </source>
</evidence>
<evidence type="ECO:0000313" key="12">
    <source>
        <dbReference type="EMBL" id="MBA8794370.1"/>
    </source>
</evidence>
<dbReference type="RefSeq" id="WP_182559961.1">
    <property type="nucleotide sequence ID" value="NZ_JACGWT010000003.1"/>
</dbReference>
<keyword evidence="3 9" id="KW-0328">Glycosyltransferase</keyword>
<dbReference type="Gene3D" id="1.20.970.10">
    <property type="entry name" value="Transferase, Pyrimidine Nucleoside Phosphorylase, Chain C"/>
    <property type="match status" value="1"/>
</dbReference>
<dbReference type="InterPro" id="IPR005940">
    <property type="entry name" value="Anthranilate_Pribosyl_Tfrase"/>
</dbReference>
<comment type="function">
    <text evidence="9">Catalyzes the transfer of the phosphoribosyl group of 5-phosphorylribose-1-pyrophosphate (PRPP) to anthranilate to yield N-(5'-phosphoribosyl)-anthranilate (PRA).</text>
</comment>
<feature type="binding site" evidence="9">
    <location>
        <position position="128"/>
    </location>
    <ligand>
        <name>5-phospho-alpha-D-ribose 1-diphosphate</name>
        <dbReference type="ChEBI" id="CHEBI:58017"/>
    </ligand>
</feature>
<dbReference type="GO" id="GO:0000287">
    <property type="term" value="F:magnesium ion binding"/>
    <property type="evidence" value="ECO:0007669"/>
    <property type="project" value="UniProtKB-UniRule"/>
</dbReference>
<dbReference type="InterPro" id="IPR035902">
    <property type="entry name" value="Nuc_phospho_transferase"/>
</dbReference>
<feature type="binding site" evidence="9">
    <location>
        <position position="233"/>
    </location>
    <ligand>
        <name>Mg(2+)</name>
        <dbReference type="ChEBI" id="CHEBI:18420"/>
        <label>1</label>
    </ligand>
</feature>
<feature type="binding site" evidence="9">
    <location>
        <position position="100"/>
    </location>
    <ligand>
        <name>Mg(2+)</name>
        <dbReference type="ChEBI" id="CHEBI:18420"/>
        <label>1</label>
    </ligand>
</feature>
<accession>A0A7W3P5Y4</accession>
<keyword evidence="13" id="KW-1185">Reference proteome</keyword>
<feature type="binding site" evidence="9">
    <location>
        <position position="96"/>
    </location>
    <ligand>
        <name>5-phospho-alpha-D-ribose 1-diphosphate</name>
        <dbReference type="ChEBI" id="CHEBI:58017"/>
    </ligand>
</feature>
<dbReference type="InterPro" id="IPR017459">
    <property type="entry name" value="Glycosyl_Trfase_fam3_N_dom"/>
</dbReference>
<dbReference type="Proteomes" id="UP000523079">
    <property type="component" value="Unassembled WGS sequence"/>
</dbReference>
<dbReference type="SUPFAM" id="SSF52418">
    <property type="entry name" value="Nucleoside phosphorylase/phosphoribosyltransferase catalytic domain"/>
    <property type="match status" value="1"/>
</dbReference>
<feature type="binding site" evidence="9">
    <location>
        <position position="119"/>
    </location>
    <ligand>
        <name>anthranilate</name>
        <dbReference type="ChEBI" id="CHEBI:16567"/>
        <label>1</label>
    </ligand>
</feature>
<protein>
    <recommendedName>
        <fullName evidence="9">Anthranilate phosphoribosyltransferase</fullName>
        <ecNumber evidence="9">2.4.2.18</ecNumber>
    </recommendedName>
</protein>
<dbReference type="InterPro" id="IPR000312">
    <property type="entry name" value="Glycosyl_Trfase_fam3"/>
</dbReference>
<feature type="binding site" evidence="9">
    <location>
        <position position="88"/>
    </location>
    <ligand>
        <name>anthranilate</name>
        <dbReference type="ChEBI" id="CHEBI:16567"/>
        <label>1</label>
    </ligand>
</feature>
<dbReference type="FunFam" id="3.40.1030.10:FF:000002">
    <property type="entry name" value="Anthranilate phosphoribosyltransferase"/>
    <property type="match status" value="1"/>
</dbReference>
<keyword evidence="9" id="KW-0460">Magnesium</keyword>
<name>A0A7W3P5Y4_9ACTN</name>
<dbReference type="EMBL" id="JACGWT010000003">
    <property type="protein sequence ID" value="MBA8794370.1"/>
    <property type="molecule type" value="Genomic_DNA"/>
</dbReference>
<comment type="similarity">
    <text evidence="8">In the C-terminal section; belongs to the anthranilate phosphoribosyltransferase family.</text>
</comment>
<evidence type="ECO:0000256" key="3">
    <source>
        <dbReference type="ARBA" id="ARBA00022676"/>
    </source>
</evidence>
<feature type="binding site" evidence="9">
    <location>
        <position position="88"/>
    </location>
    <ligand>
        <name>5-phospho-alpha-D-ribose 1-diphosphate</name>
        <dbReference type="ChEBI" id="CHEBI:58017"/>
    </ligand>
</feature>
<keyword evidence="4 9" id="KW-0808">Transferase</keyword>
<evidence type="ECO:0000256" key="6">
    <source>
        <dbReference type="ARBA" id="ARBA00023141"/>
    </source>
</evidence>
<dbReference type="SUPFAM" id="SSF47648">
    <property type="entry name" value="Nucleoside phosphorylase/phosphoribosyltransferase N-terminal domain"/>
    <property type="match status" value="1"/>
</dbReference>
<feature type="binding site" evidence="9">
    <location>
        <begin position="116"/>
        <end position="124"/>
    </location>
    <ligand>
        <name>5-phospho-alpha-D-ribose 1-diphosphate</name>
        <dbReference type="ChEBI" id="CHEBI:58017"/>
    </ligand>
</feature>
<keyword evidence="9" id="KW-0479">Metal-binding</keyword>
<evidence type="ECO:0000256" key="8">
    <source>
        <dbReference type="ARBA" id="ARBA00061188"/>
    </source>
</evidence>
<evidence type="ECO:0000259" key="11">
    <source>
        <dbReference type="Pfam" id="PF02885"/>
    </source>
</evidence>
<evidence type="ECO:0000256" key="7">
    <source>
        <dbReference type="ARBA" id="ARBA00052328"/>
    </source>
</evidence>
<comment type="similarity">
    <text evidence="9">Belongs to the anthranilate phosphoribosyltransferase family.</text>
</comment>
<comment type="caution">
    <text evidence="9">Lacks conserved residue(s) required for the propagation of feature annotation.</text>
</comment>
<keyword evidence="5 9" id="KW-0822">Tryptophan biosynthesis</keyword>
<evidence type="ECO:0000256" key="2">
    <source>
        <dbReference type="ARBA" id="ARBA00022605"/>
    </source>
</evidence>
<keyword evidence="2 9" id="KW-0028">Amino-acid biosynthesis</keyword>
<sequence length="350" mass="35759">MAEPATAAPSWRSVLRSLIAGEDQPRDSTAWAMGRILAGEATSAQIAAFVVALRCKGETVDELTGMADGMLEFATPISVPGRSVDVVGSGADKANTVNISTMAAVVAAAAGARVVKHGNRAATSACGAADLLEELGVVLTLTPAQQVRVIDQVGIGFLFASHYHPALRHAGATRSELGVPTTFNFLGPLANPARPAAQAVGVADPRMAELMAGVFAGRGNRGLVFHGGDGLDELTTTTTSTVWVFADGEVTTTTLDPADLGLPRSRVTDLVGADAAHNAEVARRVFGGEPGPVRDIVLLNTAATLAAWDGPRADDLTGQLGGALERAAAALDDGSAAALLDRWVAATRAV</sequence>
<comment type="pathway">
    <text evidence="1 9">Amino-acid biosynthesis; L-tryptophan biosynthesis; L-tryptophan from chorismate: step 2/5.</text>
</comment>
<dbReference type="Gene3D" id="3.40.1030.10">
    <property type="entry name" value="Nucleoside phosphorylase/phosphoribosyltransferase catalytic domain"/>
    <property type="match status" value="1"/>
</dbReference>
<dbReference type="InterPro" id="IPR036320">
    <property type="entry name" value="Glycosyl_Trfase_fam3_N_dom_sf"/>
</dbReference>
<dbReference type="PANTHER" id="PTHR43285:SF2">
    <property type="entry name" value="ANTHRANILATE PHOSPHORIBOSYLTRANSFERASE"/>
    <property type="match status" value="1"/>
</dbReference>
<organism evidence="12 13">
    <name type="scientific">Microlunatus kandeliicorticis</name>
    <dbReference type="NCBI Taxonomy" id="1759536"/>
    <lineage>
        <taxon>Bacteria</taxon>
        <taxon>Bacillati</taxon>
        <taxon>Actinomycetota</taxon>
        <taxon>Actinomycetes</taxon>
        <taxon>Propionibacteriales</taxon>
        <taxon>Propionibacteriaceae</taxon>
        <taxon>Microlunatus</taxon>
    </lineage>
</organism>
<dbReference type="EC" id="2.4.2.18" evidence="9"/>
<proteinExistence type="inferred from homology"/>
<reference evidence="12 13" key="1">
    <citation type="submission" date="2020-07" db="EMBL/GenBank/DDBJ databases">
        <title>Sequencing the genomes of 1000 actinobacteria strains.</title>
        <authorList>
            <person name="Klenk H.-P."/>
        </authorList>
    </citation>
    <scope>NUCLEOTIDE SEQUENCE [LARGE SCALE GENOMIC DNA]</scope>
    <source>
        <strain evidence="12 13">DSM 100723</strain>
    </source>
</reference>
<feature type="binding site" evidence="9">
    <location>
        <position position="232"/>
    </location>
    <ligand>
        <name>Mg(2+)</name>
        <dbReference type="ChEBI" id="CHEBI:18420"/>
        <label>2</label>
    </ligand>
</feature>